<reference evidence="1 2" key="1">
    <citation type="submission" date="2023-03" db="EMBL/GenBank/DDBJ databases">
        <title>Genome insight into feeding habits of ladybird beetles.</title>
        <authorList>
            <person name="Li H.-S."/>
            <person name="Huang Y.-H."/>
            <person name="Pang H."/>
        </authorList>
    </citation>
    <scope>NUCLEOTIDE SEQUENCE [LARGE SCALE GENOMIC DNA]</scope>
    <source>
        <strain evidence="1">SYSU_2023b</strain>
        <tissue evidence="1">Whole body</tissue>
    </source>
</reference>
<gene>
    <name evidence="1" type="ORF">WA026_020702</name>
</gene>
<proteinExistence type="predicted"/>
<comment type="caution">
    <text evidence="1">The sequence shown here is derived from an EMBL/GenBank/DDBJ whole genome shotgun (WGS) entry which is preliminary data.</text>
</comment>
<dbReference type="AlphaFoldDB" id="A0AAW1UDT9"/>
<keyword evidence="2" id="KW-1185">Reference proteome</keyword>
<evidence type="ECO:0000313" key="2">
    <source>
        <dbReference type="Proteomes" id="UP001431783"/>
    </source>
</evidence>
<accession>A0AAW1UDT9</accession>
<dbReference type="Proteomes" id="UP001431783">
    <property type="component" value="Unassembled WGS sequence"/>
</dbReference>
<name>A0AAW1UDT9_9CUCU</name>
<protein>
    <submittedName>
        <fullName evidence="1">Uncharacterized protein</fullName>
    </submittedName>
</protein>
<evidence type="ECO:0000313" key="1">
    <source>
        <dbReference type="EMBL" id="KAK9878071.1"/>
    </source>
</evidence>
<sequence>MVNTLTRRGRRNKPIELNDDGVVHSSAANLRKMIADSSTCQGVSEPLGNTLITLFGEDASVAVEASYLEELQMVCELLLGSLVNWYRKTIDIEKTEFINFTMGQND</sequence>
<organism evidence="1 2">
    <name type="scientific">Henosepilachna vigintioctopunctata</name>
    <dbReference type="NCBI Taxonomy" id="420089"/>
    <lineage>
        <taxon>Eukaryota</taxon>
        <taxon>Metazoa</taxon>
        <taxon>Ecdysozoa</taxon>
        <taxon>Arthropoda</taxon>
        <taxon>Hexapoda</taxon>
        <taxon>Insecta</taxon>
        <taxon>Pterygota</taxon>
        <taxon>Neoptera</taxon>
        <taxon>Endopterygota</taxon>
        <taxon>Coleoptera</taxon>
        <taxon>Polyphaga</taxon>
        <taxon>Cucujiformia</taxon>
        <taxon>Coccinelloidea</taxon>
        <taxon>Coccinellidae</taxon>
        <taxon>Epilachninae</taxon>
        <taxon>Epilachnini</taxon>
        <taxon>Henosepilachna</taxon>
    </lineage>
</organism>
<dbReference type="EMBL" id="JARQZJ010000045">
    <property type="protein sequence ID" value="KAK9878071.1"/>
    <property type="molecule type" value="Genomic_DNA"/>
</dbReference>